<feature type="transmembrane region" description="Helical" evidence="1">
    <location>
        <begin position="88"/>
        <end position="105"/>
    </location>
</feature>
<comment type="caution">
    <text evidence="2">The sequence shown here is derived from an EMBL/GenBank/DDBJ whole genome shotgun (WGS) entry which is preliminary data.</text>
</comment>
<feature type="transmembrane region" description="Helical" evidence="1">
    <location>
        <begin position="117"/>
        <end position="135"/>
    </location>
</feature>
<dbReference type="EMBL" id="JBHSXH010000011">
    <property type="protein sequence ID" value="MFC6824974.1"/>
    <property type="molecule type" value="Genomic_DNA"/>
</dbReference>
<keyword evidence="1" id="KW-1133">Transmembrane helix</keyword>
<name>A0ABD5U1H6_9EURY</name>
<accession>A0ABD5U1H6</accession>
<evidence type="ECO:0000256" key="1">
    <source>
        <dbReference type="SAM" id="Phobius"/>
    </source>
</evidence>
<keyword evidence="3" id="KW-1185">Reference proteome</keyword>
<keyword evidence="1" id="KW-0812">Transmembrane</keyword>
<feature type="transmembrane region" description="Helical" evidence="1">
    <location>
        <begin position="37"/>
        <end position="56"/>
    </location>
</feature>
<gene>
    <name evidence="2" type="ORF">ACFQEV_08215</name>
</gene>
<organism evidence="2 3">
    <name type="scientific">Halopelagius fulvigenes</name>
    <dbReference type="NCBI Taxonomy" id="1198324"/>
    <lineage>
        <taxon>Archaea</taxon>
        <taxon>Methanobacteriati</taxon>
        <taxon>Methanobacteriota</taxon>
        <taxon>Stenosarchaea group</taxon>
        <taxon>Halobacteria</taxon>
        <taxon>Halobacteriales</taxon>
        <taxon>Haloferacaceae</taxon>
    </lineage>
</organism>
<protein>
    <submittedName>
        <fullName evidence="2">Uncharacterized protein</fullName>
    </submittedName>
</protein>
<dbReference type="AlphaFoldDB" id="A0ABD5U1H6"/>
<proteinExistence type="predicted"/>
<keyword evidence="1" id="KW-0472">Membrane</keyword>
<evidence type="ECO:0000313" key="3">
    <source>
        <dbReference type="Proteomes" id="UP001596408"/>
    </source>
</evidence>
<dbReference type="RefSeq" id="WP_379694705.1">
    <property type="nucleotide sequence ID" value="NZ_JBHSXH010000011.1"/>
</dbReference>
<feature type="transmembrane region" description="Helical" evidence="1">
    <location>
        <begin position="155"/>
        <end position="173"/>
    </location>
</feature>
<evidence type="ECO:0000313" key="2">
    <source>
        <dbReference type="EMBL" id="MFC6824974.1"/>
    </source>
</evidence>
<sequence>MALPDGLVHHERPNAILGWASTGVVVLGSVESLLTNAILWGGFALFIAAVVAVPAFSTGEWTVIVPWPLPLFAAVAVLVRSVGVYPEIAGYVAIATLALVVVVELDAFTSVEMSRRFAVGFAVLTTMAIQGLWTVAQFYSDMWLGTKLLRSQTELQWDFVIVTAVGLVEGGIFERYFERFSPAGAAEQSVDARGSS</sequence>
<reference evidence="2 3" key="1">
    <citation type="journal article" date="2019" name="Int. J. Syst. Evol. Microbiol.">
        <title>The Global Catalogue of Microorganisms (GCM) 10K type strain sequencing project: providing services to taxonomists for standard genome sequencing and annotation.</title>
        <authorList>
            <consortium name="The Broad Institute Genomics Platform"/>
            <consortium name="The Broad Institute Genome Sequencing Center for Infectious Disease"/>
            <person name="Wu L."/>
            <person name="Ma J."/>
        </authorList>
    </citation>
    <scope>NUCLEOTIDE SEQUENCE [LARGE SCALE GENOMIC DNA]</scope>
    <source>
        <strain evidence="2 3">YIM 94188</strain>
    </source>
</reference>
<dbReference type="Proteomes" id="UP001596408">
    <property type="component" value="Unassembled WGS sequence"/>
</dbReference>